<evidence type="ECO:0000313" key="2">
    <source>
        <dbReference type="Proteomes" id="UP000053257"/>
    </source>
</evidence>
<dbReference type="InterPro" id="IPR043136">
    <property type="entry name" value="B30.2/SPRY_sf"/>
</dbReference>
<dbReference type="AlphaFoldDB" id="A0A0C3NIJ0"/>
<dbReference type="Gene3D" id="2.60.120.920">
    <property type="match status" value="1"/>
</dbReference>
<gene>
    <name evidence="1" type="ORF">PHLGIDRAFT_182585</name>
</gene>
<sequence>MDPQLQERLPVASVLSGFPYAAACLSTIWYCGTKCLSNIYHPTEWMCLGEHRNVDLFQIVDGDRREVTIMSSIPLRAPTSETTSSLSGLRCTQPFDSAYDLCYYETNILTISPSSWYVYIYPPSTTRSGRLRYYVNSYFGIGMCIRAPNRSGFVSFTFYNDGTIILGENGHTHRMWRYGSYFDAGDVVGCGIRKADMVLFFCRNGVPLGNAVLLQDVPELSGLLGRGPYVFCPELRLASPPVRISISSNFGQKPFFFNISRRGRLAAFEVFARMLPQEVVELIQMHASLIHTPAKFREKHGTQPKPDRGRLSALSRFSLVSKDWSRQSRPQLFKRIVLSMPNEVNRFRDLLINSPPPLSPSSLVTQFSVIDAAASQHSPLFLLSQLPRQLSKVSLLDCSIPEQNLNSLPPRLRMLLPNLFRLFGSLTHLVLRHYHFQSVNDFLRLVISAQNLQVVILIDAWAAHNMAPQADQALNLLSSKPRQLHCIELVADDNRRIWNRASTQSIGWDGLTHRTGRPLIDCYSNMLAIVFLLVGPNPRPSRPKAHNEGYHDHPAMVTKTDMTSISQLFSCWVHFISSSCTQTPSSICIELLKAESQWWIQAQVTTSVTQDILPYTTYVYTMAISLTDCPVTTGTPSAIIDEIQIQFPNKRTVGFGPPHHYDYGWTTFNDLGPHHYGWTTFLGHLDQNIGAFRNFPRIKCGFENIGTSLRPPSLLLLGHFRNLAAASVLQVDGQIVERDINARNGDSDDSYVEFSSFS</sequence>
<keyword evidence="2" id="KW-1185">Reference proteome</keyword>
<accession>A0A0C3NIJ0</accession>
<evidence type="ECO:0000313" key="1">
    <source>
        <dbReference type="EMBL" id="KIP04694.1"/>
    </source>
</evidence>
<dbReference type="Proteomes" id="UP000053257">
    <property type="component" value="Unassembled WGS sequence"/>
</dbReference>
<reference evidence="1 2" key="1">
    <citation type="journal article" date="2014" name="PLoS Genet.">
        <title>Analysis of the Phlebiopsis gigantea genome, transcriptome and secretome provides insight into its pioneer colonization strategies of wood.</title>
        <authorList>
            <person name="Hori C."/>
            <person name="Ishida T."/>
            <person name="Igarashi K."/>
            <person name="Samejima M."/>
            <person name="Suzuki H."/>
            <person name="Master E."/>
            <person name="Ferreira P."/>
            <person name="Ruiz-Duenas F.J."/>
            <person name="Held B."/>
            <person name="Canessa P."/>
            <person name="Larrondo L.F."/>
            <person name="Schmoll M."/>
            <person name="Druzhinina I.S."/>
            <person name="Kubicek C.P."/>
            <person name="Gaskell J.A."/>
            <person name="Kersten P."/>
            <person name="St John F."/>
            <person name="Glasner J."/>
            <person name="Sabat G."/>
            <person name="Splinter BonDurant S."/>
            <person name="Syed K."/>
            <person name="Yadav J."/>
            <person name="Mgbeahuruike A.C."/>
            <person name="Kovalchuk A."/>
            <person name="Asiegbu F.O."/>
            <person name="Lackner G."/>
            <person name="Hoffmeister D."/>
            <person name="Rencoret J."/>
            <person name="Gutierrez A."/>
            <person name="Sun H."/>
            <person name="Lindquist E."/>
            <person name="Barry K."/>
            <person name="Riley R."/>
            <person name="Grigoriev I.V."/>
            <person name="Henrissat B."/>
            <person name="Kues U."/>
            <person name="Berka R.M."/>
            <person name="Martinez A.T."/>
            <person name="Covert S.F."/>
            <person name="Blanchette R.A."/>
            <person name="Cullen D."/>
        </authorList>
    </citation>
    <scope>NUCLEOTIDE SEQUENCE [LARGE SCALE GENOMIC DNA]</scope>
    <source>
        <strain evidence="1 2">11061_1 CR5-6</strain>
    </source>
</reference>
<protein>
    <recommendedName>
        <fullName evidence="3">B30.2/SPRY domain-containing protein</fullName>
    </recommendedName>
</protein>
<dbReference type="EMBL" id="KN840565">
    <property type="protein sequence ID" value="KIP04694.1"/>
    <property type="molecule type" value="Genomic_DNA"/>
</dbReference>
<dbReference type="OrthoDB" id="25503at2759"/>
<dbReference type="STRING" id="745531.A0A0C3NIJ0"/>
<name>A0A0C3NIJ0_PHLG1</name>
<dbReference type="HOGENOM" id="CLU_367646_0_0_1"/>
<proteinExistence type="predicted"/>
<evidence type="ECO:0008006" key="3">
    <source>
        <dbReference type="Google" id="ProtNLM"/>
    </source>
</evidence>
<organism evidence="1 2">
    <name type="scientific">Phlebiopsis gigantea (strain 11061_1 CR5-6)</name>
    <name type="common">White-rot fungus</name>
    <name type="synonym">Peniophora gigantea</name>
    <dbReference type="NCBI Taxonomy" id="745531"/>
    <lineage>
        <taxon>Eukaryota</taxon>
        <taxon>Fungi</taxon>
        <taxon>Dikarya</taxon>
        <taxon>Basidiomycota</taxon>
        <taxon>Agaricomycotina</taxon>
        <taxon>Agaricomycetes</taxon>
        <taxon>Polyporales</taxon>
        <taxon>Phanerochaetaceae</taxon>
        <taxon>Phlebiopsis</taxon>
    </lineage>
</organism>